<dbReference type="InterPro" id="IPR036688">
    <property type="entry name" value="MoeA_C_domain_IV_sf"/>
</dbReference>
<dbReference type="Gene3D" id="2.40.340.10">
    <property type="entry name" value="MoeA, C-terminal, domain IV"/>
    <property type="match status" value="1"/>
</dbReference>
<dbReference type="Gene3D" id="3.40.980.10">
    <property type="entry name" value="MoaB/Mog-like domain"/>
    <property type="match status" value="1"/>
</dbReference>
<dbReference type="AlphaFoldDB" id="A0A2U8WH31"/>
<protein>
    <recommendedName>
        <fullName evidence="4">Molybdopterin molybdenumtransferase</fullName>
        <ecNumber evidence="4">2.10.1.1</ecNumber>
    </recommendedName>
</protein>
<evidence type="ECO:0000313" key="7">
    <source>
        <dbReference type="Proteomes" id="UP000245926"/>
    </source>
</evidence>
<accession>A0A2U8WH31</accession>
<comment type="similarity">
    <text evidence="2 4">Belongs to the MoeA family.</text>
</comment>
<evidence type="ECO:0000256" key="2">
    <source>
        <dbReference type="ARBA" id="ARBA00010763"/>
    </source>
</evidence>
<dbReference type="GO" id="GO:0061599">
    <property type="term" value="F:molybdopterin molybdotransferase activity"/>
    <property type="evidence" value="ECO:0007669"/>
    <property type="project" value="UniProtKB-UniRule"/>
</dbReference>
<dbReference type="UniPathway" id="UPA00344"/>
<dbReference type="SUPFAM" id="SSF53218">
    <property type="entry name" value="Molybdenum cofactor biosynthesis proteins"/>
    <property type="match status" value="1"/>
</dbReference>
<organism evidence="6 7">
    <name type="scientific">Methylobacterium durans</name>
    <dbReference type="NCBI Taxonomy" id="2202825"/>
    <lineage>
        <taxon>Bacteria</taxon>
        <taxon>Pseudomonadati</taxon>
        <taxon>Pseudomonadota</taxon>
        <taxon>Alphaproteobacteria</taxon>
        <taxon>Hyphomicrobiales</taxon>
        <taxon>Methylobacteriaceae</taxon>
        <taxon>Methylobacterium</taxon>
    </lineage>
</organism>
<dbReference type="InterPro" id="IPR038987">
    <property type="entry name" value="MoeA-like"/>
</dbReference>
<evidence type="ECO:0000259" key="5">
    <source>
        <dbReference type="SMART" id="SM00852"/>
    </source>
</evidence>
<reference evidence="7" key="1">
    <citation type="submission" date="2018-05" db="EMBL/GenBank/DDBJ databases">
        <title>Complete Genome Sequence of Methylobacterium sp. 17SD2-17.</title>
        <authorList>
            <person name="Srinivasan S."/>
        </authorList>
    </citation>
    <scope>NUCLEOTIDE SEQUENCE [LARGE SCALE GENOMIC DNA]</scope>
    <source>
        <strain evidence="7">17SD2-17</strain>
    </source>
</reference>
<dbReference type="GO" id="GO:0005829">
    <property type="term" value="C:cytosol"/>
    <property type="evidence" value="ECO:0007669"/>
    <property type="project" value="TreeGrafter"/>
</dbReference>
<dbReference type="Pfam" id="PF00994">
    <property type="entry name" value="MoCF_biosynth"/>
    <property type="match status" value="1"/>
</dbReference>
<evidence type="ECO:0000256" key="3">
    <source>
        <dbReference type="ARBA" id="ARBA00047317"/>
    </source>
</evidence>
<dbReference type="SUPFAM" id="SSF63867">
    <property type="entry name" value="MoeA C-terminal domain-like"/>
    <property type="match status" value="1"/>
</dbReference>
<keyword evidence="4" id="KW-0479">Metal-binding</keyword>
<keyword evidence="4" id="KW-0501">Molybdenum cofactor biosynthesis</keyword>
<dbReference type="OrthoDB" id="8435302at2"/>
<keyword evidence="7" id="KW-1185">Reference proteome</keyword>
<keyword evidence="4" id="KW-0808">Transferase</keyword>
<keyword evidence="4" id="KW-0460">Magnesium</keyword>
<dbReference type="Gene3D" id="3.90.105.10">
    <property type="entry name" value="Molybdopterin biosynthesis moea protein, domain 2"/>
    <property type="match status" value="1"/>
</dbReference>
<dbReference type="Gene3D" id="2.170.190.11">
    <property type="entry name" value="Molybdopterin biosynthesis moea protein, domain 3"/>
    <property type="match status" value="1"/>
</dbReference>
<dbReference type="PANTHER" id="PTHR10192:SF5">
    <property type="entry name" value="GEPHYRIN"/>
    <property type="match status" value="1"/>
</dbReference>
<dbReference type="EC" id="2.10.1.1" evidence="4"/>
<evidence type="ECO:0000313" key="6">
    <source>
        <dbReference type="EMBL" id="AWN44626.1"/>
    </source>
</evidence>
<evidence type="ECO:0000256" key="1">
    <source>
        <dbReference type="ARBA" id="ARBA00002901"/>
    </source>
</evidence>
<dbReference type="EMBL" id="CP029550">
    <property type="protein sequence ID" value="AWN44626.1"/>
    <property type="molecule type" value="Genomic_DNA"/>
</dbReference>
<evidence type="ECO:0000256" key="4">
    <source>
        <dbReference type="RuleBase" id="RU365090"/>
    </source>
</evidence>
<dbReference type="SUPFAM" id="SSF63882">
    <property type="entry name" value="MoeA N-terminal region -like"/>
    <property type="match status" value="1"/>
</dbReference>
<dbReference type="KEGG" id="mets:DK389_17820"/>
<feature type="domain" description="MoaB/Mog" evidence="5">
    <location>
        <begin position="168"/>
        <end position="294"/>
    </location>
</feature>
<dbReference type="InterPro" id="IPR001453">
    <property type="entry name" value="MoaB/Mog_dom"/>
</dbReference>
<dbReference type="InterPro" id="IPR005110">
    <property type="entry name" value="MoeA_linker/N"/>
</dbReference>
<comment type="cofactor">
    <cofactor evidence="4">
        <name>Mg(2+)</name>
        <dbReference type="ChEBI" id="CHEBI:18420"/>
    </cofactor>
</comment>
<keyword evidence="4" id="KW-0500">Molybdenum</keyword>
<dbReference type="GO" id="GO:0006777">
    <property type="term" value="P:Mo-molybdopterin cofactor biosynthetic process"/>
    <property type="evidence" value="ECO:0007669"/>
    <property type="project" value="UniProtKB-UniRule"/>
</dbReference>
<dbReference type="Proteomes" id="UP000245926">
    <property type="component" value="Chromosome"/>
</dbReference>
<dbReference type="Pfam" id="PF03453">
    <property type="entry name" value="MoeA_N"/>
    <property type="match status" value="1"/>
</dbReference>
<comment type="function">
    <text evidence="1 4">Catalyzes the insertion of molybdate into adenylated molybdopterin with the concomitant release of AMP.</text>
</comment>
<name>A0A2U8WH31_9HYPH</name>
<sequence length="371" mass="36931">MTGRTASTALMPLVEALPLLLRGVAPVAATGLPPAEAIGRVAAEDIRADADRPVTRIALRDGWAVRGAEVVGASPYAPVPLAGPPVWVEAGCALPAGTDTILTAEAIEKSGPLVEIVADAPTGDGTRAPAGDLAAGGRLVAAGTRIGPLQALALAGLERVPVCLPRVGILLTGPARWGGSDARSSVLRHLVGQAGGCVSAVATAPEGRDAIAAALAADEADLTLVVGGTGFGREDHSAAALAQAGSLAAHGIALRPGEGAGFGDAQGRPVLLLPGAPEAMLAVFLALARPLLQALAGEAAAPARTAPLRRKVSSVIGLSEIVFVAEAGDGVEPLGSAELALHRLLLARGAILVPPEREGYPEGTSVEIMPL</sequence>
<dbReference type="SMART" id="SM00852">
    <property type="entry name" value="MoCF_biosynth"/>
    <property type="match status" value="1"/>
</dbReference>
<dbReference type="PANTHER" id="PTHR10192">
    <property type="entry name" value="MOLYBDOPTERIN BIOSYNTHESIS PROTEIN"/>
    <property type="match status" value="1"/>
</dbReference>
<dbReference type="RefSeq" id="WP_109896524.1">
    <property type="nucleotide sequence ID" value="NZ_CP029550.1"/>
</dbReference>
<dbReference type="GO" id="GO:0046872">
    <property type="term" value="F:metal ion binding"/>
    <property type="evidence" value="ECO:0007669"/>
    <property type="project" value="UniProtKB-UniRule"/>
</dbReference>
<proteinExistence type="inferred from homology"/>
<comment type="catalytic activity">
    <reaction evidence="3">
        <text>adenylyl-molybdopterin + molybdate = Mo-molybdopterin + AMP + H(+)</text>
        <dbReference type="Rhea" id="RHEA:35047"/>
        <dbReference type="ChEBI" id="CHEBI:15378"/>
        <dbReference type="ChEBI" id="CHEBI:36264"/>
        <dbReference type="ChEBI" id="CHEBI:62727"/>
        <dbReference type="ChEBI" id="CHEBI:71302"/>
        <dbReference type="ChEBI" id="CHEBI:456215"/>
        <dbReference type="EC" id="2.10.1.1"/>
    </reaction>
</comment>
<comment type="pathway">
    <text evidence="4">Cofactor biosynthesis; molybdopterin biosynthesis.</text>
</comment>
<gene>
    <name evidence="6" type="ORF">DK389_17820</name>
</gene>
<dbReference type="InterPro" id="IPR036135">
    <property type="entry name" value="MoeA_linker/N_sf"/>
</dbReference>
<dbReference type="InterPro" id="IPR036425">
    <property type="entry name" value="MoaB/Mog-like_dom_sf"/>
</dbReference>